<keyword evidence="3" id="KW-1185">Reference proteome</keyword>
<dbReference type="Pfam" id="PF09931">
    <property type="entry name" value="Phage_phiJL001_Gp84_N"/>
    <property type="match status" value="1"/>
</dbReference>
<protein>
    <submittedName>
        <fullName evidence="2">DUF2163 domain-containing protein</fullName>
    </submittedName>
</protein>
<dbReference type="InterPro" id="IPR011928">
    <property type="entry name" value="Phage_phiJL001_Gp84"/>
</dbReference>
<evidence type="ECO:0000259" key="1">
    <source>
        <dbReference type="Pfam" id="PF09356"/>
    </source>
</evidence>
<name>A0ABV9NAS4_9PROT</name>
<dbReference type="NCBIfam" id="TIGR02218">
    <property type="entry name" value="phg_TIGR02218"/>
    <property type="match status" value="1"/>
</dbReference>
<dbReference type="Pfam" id="PF09356">
    <property type="entry name" value="Phage_BR0599"/>
    <property type="match status" value="1"/>
</dbReference>
<feature type="domain" description="Bacteriophage phiJL001 Gp84 C-terminal" evidence="1">
    <location>
        <begin position="194"/>
        <end position="276"/>
    </location>
</feature>
<sequence>MLSLPPAMQAALDSGVTQLAWCWLITRRDGTQLGFTDHDGVLEIDGVACEPGSGLIPGDIRSDTGSPARGAAFGAVSSDRISAADIAKGLYDAARVEVWRVDWAAPETRVRVFTGEIGEIRRSGAGFEVELAGLSARLNRRIGRVFSKTCDAELGDARCDVDVSVPAFTGEGSVVELASARSFAAEGLAGFTPGWFAHGRLVWLTGANAGATARVETHALRGGAVQIALAGAPAFPLAAGDTFQIIAGCDGRAETCRAKFANFARFRGCPHIPGNDVLIRHAGSEPLRDGGRR</sequence>
<proteinExistence type="predicted"/>
<dbReference type="RefSeq" id="WP_371395025.1">
    <property type="nucleotide sequence ID" value="NZ_CP163421.1"/>
</dbReference>
<evidence type="ECO:0000313" key="3">
    <source>
        <dbReference type="Proteomes" id="UP001596024"/>
    </source>
</evidence>
<organism evidence="2 3">
    <name type="scientific">Glycocaulis abyssi</name>
    <dbReference type="NCBI Taxonomy" id="1433403"/>
    <lineage>
        <taxon>Bacteria</taxon>
        <taxon>Pseudomonadati</taxon>
        <taxon>Pseudomonadota</taxon>
        <taxon>Alphaproteobacteria</taxon>
        <taxon>Maricaulales</taxon>
        <taxon>Maricaulaceae</taxon>
        <taxon>Glycocaulis</taxon>
    </lineage>
</organism>
<reference evidence="3" key="1">
    <citation type="journal article" date="2019" name="Int. J. Syst. Evol. Microbiol.">
        <title>The Global Catalogue of Microorganisms (GCM) 10K type strain sequencing project: providing services to taxonomists for standard genome sequencing and annotation.</title>
        <authorList>
            <consortium name="The Broad Institute Genomics Platform"/>
            <consortium name="The Broad Institute Genome Sequencing Center for Infectious Disease"/>
            <person name="Wu L."/>
            <person name="Ma J."/>
        </authorList>
    </citation>
    <scope>NUCLEOTIDE SEQUENCE [LARGE SCALE GENOMIC DNA]</scope>
    <source>
        <strain evidence="3">CCUG 62981</strain>
    </source>
</reference>
<accession>A0ABV9NAS4</accession>
<dbReference type="Proteomes" id="UP001596024">
    <property type="component" value="Unassembled WGS sequence"/>
</dbReference>
<comment type="caution">
    <text evidence="2">The sequence shown here is derived from an EMBL/GenBank/DDBJ whole genome shotgun (WGS) entry which is preliminary data.</text>
</comment>
<evidence type="ECO:0000313" key="2">
    <source>
        <dbReference type="EMBL" id="MFC4724369.1"/>
    </source>
</evidence>
<dbReference type="EMBL" id="JBHSGQ010000001">
    <property type="protein sequence ID" value="MFC4724369.1"/>
    <property type="molecule type" value="Genomic_DNA"/>
</dbReference>
<dbReference type="InterPro" id="IPR018964">
    <property type="entry name" value="Phage_phiJL001_Gp84_C"/>
</dbReference>
<gene>
    <name evidence="2" type="ORF">ACFPB0_03600</name>
</gene>